<evidence type="ECO:0000313" key="2">
    <source>
        <dbReference type="WBParaSite" id="PS1159_v2.g2295.t1"/>
    </source>
</evidence>
<name>A0AC35G1N6_9BILA</name>
<evidence type="ECO:0000313" key="1">
    <source>
        <dbReference type="Proteomes" id="UP000887580"/>
    </source>
</evidence>
<reference evidence="2" key="1">
    <citation type="submission" date="2022-11" db="UniProtKB">
        <authorList>
            <consortium name="WormBaseParasite"/>
        </authorList>
    </citation>
    <scope>IDENTIFICATION</scope>
</reference>
<protein>
    <submittedName>
        <fullName evidence="2">Uncharacterized protein</fullName>
    </submittedName>
</protein>
<organism evidence="1 2">
    <name type="scientific">Panagrolaimus sp. PS1159</name>
    <dbReference type="NCBI Taxonomy" id="55785"/>
    <lineage>
        <taxon>Eukaryota</taxon>
        <taxon>Metazoa</taxon>
        <taxon>Ecdysozoa</taxon>
        <taxon>Nematoda</taxon>
        <taxon>Chromadorea</taxon>
        <taxon>Rhabditida</taxon>
        <taxon>Tylenchina</taxon>
        <taxon>Panagrolaimomorpha</taxon>
        <taxon>Panagrolaimoidea</taxon>
        <taxon>Panagrolaimidae</taxon>
        <taxon>Panagrolaimus</taxon>
    </lineage>
</organism>
<dbReference type="Proteomes" id="UP000887580">
    <property type="component" value="Unplaced"/>
</dbReference>
<sequence length="145" mass="16616">MLDQHDGIRLEVADFLRFFDFNEMDMCFLLQFVVPRGFIFTHDELAKILCHSYSKDIKVTVTNVYRDKATGNLMPDQTVIDAVNALTSFSTISFVCHGFWKEKCEISTTPTIKQPHSVVESDYLLAELIPEKNFIVTANCNIEVE</sequence>
<accession>A0AC35G1N6</accession>
<proteinExistence type="predicted"/>
<dbReference type="WBParaSite" id="PS1159_v2.g2295.t1">
    <property type="protein sequence ID" value="PS1159_v2.g2295.t1"/>
    <property type="gene ID" value="PS1159_v2.g2295"/>
</dbReference>